<dbReference type="InterPro" id="IPR001173">
    <property type="entry name" value="Glyco_trans_2-like"/>
</dbReference>
<dbReference type="InterPro" id="IPR029044">
    <property type="entry name" value="Nucleotide-diphossugar_trans"/>
</dbReference>
<feature type="repeat" description="TPR" evidence="1">
    <location>
        <begin position="272"/>
        <end position="305"/>
    </location>
</feature>
<dbReference type="Gene3D" id="3.90.550.10">
    <property type="entry name" value="Spore Coat Polysaccharide Biosynthesis Protein SpsA, Chain A"/>
    <property type="match status" value="1"/>
</dbReference>
<dbReference type="PANTHER" id="PTHR43630">
    <property type="entry name" value="POLY-BETA-1,6-N-ACETYL-D-GLUCOSAMINE SYNTHASE"/>
    <property type="match status" value="1"/>
</dbReference>
<dbReference type="InterPro" id="IPR011990">
    <property type="entry name" value="TPR-like_helical_dom_sf"/>
</dbReference>
<feature type="domain" description="Glycosyltransferase 2-like" evidence="2">
    <location>
        <begin position="4"/>
        <end position="128"/>
    </location>
</feature>
<dbReference type="PANTHER" id="PTHR43630:SF2">
    <property type="entry name" value="GLYCOSYLTRANSFERASE"/>
    <property type="match status" value="1"/>
</dbReference>
<evidence type="ECO:0000256" key="1">
    <source>
        <dbReference type="PROSITE-ProRule" id="PRU00339"/>
    </source>
</evidence>
<dbReference type="SMART" id="SM00028">
    <property type="entry name" value="TPR"/>
    <property type="match status" value="2"/>
</dbReference>
<keyword evidence="1" id="KW-0802">TPR repeat</keyword>
<dbReference type="SUPFAM" id="SSF53448">
    <property type="entry name" value="Nucleotide-diphospho-sugar transferases"/>
    <property type="match status" value="1"/>
</dbReference>
<reference evidence="3" key="1">
    <citation type="submission" date="2013-10" db="EMBL/GenBank/DDBJ databases">
        <title>Draft genome sequence of Clostridium botulinum type B strain Osaka05.</title>
        <authorList>
            <person name="Sakaguchi Y."/>
            <person name="Hosomi K."/>
            <person name="Uchiyama J."/>
            <person name="Ogura Y."/>
            <person name="Sakaguchi M."/>
            <person name="Kohda T."/>
            <person name="Mukamoto M."/>
            <person name="Misawa N."/>
            <person name="Matsuzaki S."/>
            <person name="Hayashi T."/>
            <person name="Kozaki S."/>
        </authorList>
    </citation>
    <scope>NUCLEOTIDE SEQUENCE</scope>
    <source>
        <strain evidence="3">Osaka05</strain>
    </source>
</reference>
<organism evidence="3">
    <name type="scientific">Clostridium botulinum B str. Osaka05</name>
    <dbReference type="NCBI Taxonomy" id="1407017"/>
    <lineage>
        <taxon>Bacteria</taxon>
        <taxon>Bacillati</taxon>
        <taxon>Bacillota</taxon>
        <taxon>Clostridia</taxon>
        <taxon>Eubacteriales</taxon>
        <taxon>Clostridiaceae</taxon>
        <taxon>Clostridium</taxon>
    </lineage>
</organism>
<dbReference type="SUPFAM" id="SSF48452">
    <property type="entry name" value="TPR-like"/>
    <property type="match status" value="1"/>
</dbReference>
<dbReference type="InterPro" id="IPR019734">
    <property type="entry name" value="TPR_rpt"/>
</dbReference>
<evidence type="ECO:0000259" key="2">
    <source>
        <dbReference type="Pfam" id="PF00535"/>
    </source>
</evidence>
<proteinExistence type="predicted"/>
<dbReference type="AlphaFoldDB" id="A0A0S6UA83"/>
<dbReference type="Gene3D" id="1.25.40.10">
    <property type="entry name" value="Tetratricopeptide repeat domain"/>
    <property type="match status" value="1"/>
</dbReference>
<dbReference type="HOGENOM" id="CLU_025119_0_0_9"/>
<dbReference type="CDD" id="cd02511">
    <property type="entry name" value="Beta4Glucosyltransferase"/>
    <property type="match status" value="1"/>
</dbReference>
<dbReference type="RefSeq" id="WP_030036029.1">
    <property type="nucleotide sequence ID" value="NZ_DF384213.1"/>
</dbReference>
<name>A0A0S6UA83_CLOBO</name>
<dbReference type="PROSITE" id="PS50005">
    <property type="entry name" value="TPR"/>
    <property type="match status" value="1"/>
</dbReference>
<dbReference type="Proteomes" id="UP000054164">
    <property type="component" value="Unassembled WGS sequence"/>
</dbReference>
<sequence length="702" mass="83244">MKLSIAMIVKNEEKYIENTLKPLKKLQKYIDSEIVIVDTGSTDNTVEIVKQYTDNIYFHEWNNNFGDMRNISINYCTGDWILVVDADEVLYDVEELAKLIRNKKINKSNGAFVKIVNFNKDVKNSISNGAISPLLRIFKKGTVKYEGIVHEQPRFTNPIMDTNVRFIHYGYDNSNYKLMEYKFKRNLSLLMEELKKDEDNIYVIFQIAVSYSMHKDLKEALKYIEIAYEKAKGKIQNYIYVIDKYCFILHSLREHRLLLEKVEEALSKEAFIDFYFYKGEACYNLGKYEDAIEAYNKYLNFYEKLKNNNLIFNNTLSVVTRSLRDIVIYNLSISYFKIKKYYEALNIILQIQDKEMLKDKAFIIFKIIVEGKLWSELSILNGFIDKYNYESILVYVHKDVLLEDIILLSQNEKLLDNELKEIINIVKYFKENEGINKYLLNKAKKRIDENKIPYSIYIYYILKYDITEIEYFMIYGRDKIENILINLCVNYFDFNSSILEGLEKFKLINTNNISIKTIMEKPLLLSGNLPEEDKEKIFLNYIAHKYYCIIKNYNEDLVVNSRWMLTDEERFVLEIKEVLEDKYKDIVKYIRGIKDILNIQKSYIGYIKILTNNMEETVNNDIKALIPKLIESIKALINTEKYQEAYNTIEEGLALVKFDFDLMVLKYNLLLQFNYDEEAGICLRDIILYGDGKKIKELIYNL</sequence>
<gene>
    <name evidence="3" type="ORF">CBO05C_2849</name>
</gene>
<protein>
    <recommendedName>
        <fullName evidence="2">Glycosyltransferase 2-like domain-containing protein</fullName>
    </recommendedName>
</protein>
<evidence type="ECO:0000313" key="3">
    <source>
        <dbReference type="EMBL" id="GAE03159.1"/>
    </source>
</evidence>
<accession>A0A0S6UA83</accession>
<dbReference type="EMBL" id="DF384213">
    <property type="protein sequence ID" value="GAE03159.1"/>
    <property type="molecule type" value="Genomic_DNA"/>
</dbReference>
<dbReference type="Pfam" id="PF00535">
    <property type="entry name" value="Glycos_transf_2"/>
    <property type="match status" value="1"/>
</dbReference>